<evidence type="ECO:0000256" key="5">
    <source>
        <dbReference type="SAM" id="SignalP"/>
    </source>
</evidence>
<dbReference type="GO" id="GO:0007608">
    <property type="term" value="P:sensory perception of smell"/>
    <property type="evidence" value="ECO:0007669"/>
    <property type="project" value="TreeGrafter"/>
</dbReference>
<evidence type="ECO:0000313" key="6">
    <source>
        <dbReference type="EMBL" id="AMZ03625.1"/>
    </source>
</evidence>
<dbReference type="InterPro" id="IPR006170">
    <property type="entry name" value="PBP/GOBP"/>
</dbReference>
<comment type="similarity">
    <text evidence="2">Belongs to the PBP/GOBP family.</text>
</comment>
<evidence type="ECO:0000256" key="1">
    <source>
        <dbReference type="ARBA" id="ARBA00004613"/>
    </source>
</evidence>
<dbReference type="Pfam" id="PF01395">
    <property type="entry name" value="PBP_GOBP"/>
    <property type="match status" value="1"/>
</dbReference>
<name>A0A165XNM2_9MUSC</name>
<accession>A0A165XNM2</accession>
<dbReference type="InterPro" id="IPR036728">
    <property type="entry name" value="PBP_GOBP_sf"/>
</dbReference>
<protein>
    <submittedName>
        <fullName evidence="6">Odorant binding protein 6</fullName>
    </submittedName>
</protein>
<reference evidence="6" key="1">
    <citation type="submission" date="2016-04" db="EMBL/GenBank/DDBJ databases">
        <title>Carpomya vesuviana Costa odorant binding protein.</title>
        <authorList>
            <person name="Li Y."/>
        </authorList>
    </citation>
    <scope>NUCLEOTIDE SEQUENCE</scope>
</reference>
<dbReference type="SMART" id="SM00708">
    <property type="entry name" value="PhBP"/>
    <property type="match status" value="1"/>
</dbReference>
<dbReference type="PANTHER" id="PTHR11857:SF43">
    <property type="entry name" value="GEO07291P1-RELATED"/>
    <property type="match status" value="1"/>
</dbReference>
<proteinExistence type="evidence at transcript level"/>
<evidence type="ECO:0000256" key="4">
    <source>
        <dbReference type="ARBA" id="ARBA00022729"/>
    </source>
</evidence>
<dbReference type="GO" id="GO:0005549">
    <property type="term" value="F:odorant binding"/>
    <property type="evidence" value="ECO:0007669"/>
    <property type="project" value="InterPro"/>
</dbReference>
<organism evidence="6">
    <name type="scientific">Carpomya vesuviana</name>
    <dbReference type="NCBI Taxonomy" id="946126"/>
    <lineage>
        <taxon>Eukaryota</taxon>
        <taxon>Metazoa</taxon>
        <taxon>Ecdysozoa</taxon>
        <taxon>Arthropoda</taxon>
        <taxon>Hexapoda</taxon>
        <taxon>Insecta</taxon>
        <taxon>Pterygota</taxon>
        <taxon>Neoptera</taxon>
        <taxon>Endopterygota</taxon>
        <taxon>Diptera</taxon>
        <taxon>Brachycera</taxon>
        <taxon>Muscomorpha</taxon>
        <taxon>Tephritoidea</taxon>
        <taxon>Tephritidae</taxon>
        <taxon>Carpomya</taxon>
    </lineage>
</organism>
<keyword evidence="3" id="KW-0964">Secreted</keyword>
<feature type="signal peptide" evidence="5">
    <location>
        <begin position="1"/>
        <end position="18"/>
    </location>
</feature>
<dbReference type="GO" id="GO:0005615">
    <property type="term" value="C:extracellular space"/>
    <property type="evidence" value="ECO:0007669"/>
    <property type="project" value="TreeGrafter"/>
</dbReference>
<sequence length="143" mass="16620">MMKLQLILLLACAALVTARFQLRTAEDAQAAHEECRAEYNIPDEVYEKFLNYDFPAHKRTNCYVKCFTEKMGLFTEEKGFDEKAIIAQFTAKNSKNLAKVSHGLEKCIDHNEHESDTCTWAYRVFSCWISVNRPIVRKTYIQN</sequence>
<dbReference type="SUPFAM" id="SSF47565">
    <property type="entry name" value="Insect pheromone/odorant-binding proteins"/>
    <property type="match status" value="1"/>
</dbReference>
<comment type="subcellular location">
    <subcellularLocation>
        <location evidence="1">Secreted</location>
    </subcellularLocation>
</comment>
<evidence type="ECO:0000256" key="3">
    <source>
        <dbReference type="ARBA" id="ARBA00022525"/>
    </source>
</evidence>
<dbReference type="PANTHER" id="PTHR11857">
    <property type="entry name" value="ODORANT BINDING PROTEIN-RELATED"/>
    <property type="match status" value="1"/>
</dbReference>
<dbReference type="Gene3D" id="1.10.238.20">
    <property type="entry name" value="Pheromone/general odorant binding protein domain"/>
    <property type="match status" value="1"/>
</dbReference>
<feature type="chain" id="PRO_5007869149" evidence="5">
    <location>
        <begin position="19"/>
        <end position="143"/>
    </location>
</feature>
<evidence type="ECO:0000256" key="2">
    <source>
        <dbReference type="ARBA" id="ARBA00008098"/>
    </source>
</evidence>
<dbReference type="EMBL" id="KX059395">
    <property type="protein sequence ID" value="AMZ03625.1"/>
    <property type="molecule type" value="mRNA"/>
</dbReference>
<dbReference type="CDD" id="cd23992">
    <property type="entry name" value="PBP_GOBP"/>
    <property type="match status" value="1"/>
</dbReference>
<dbReference type="AlphaFoldDB" id="A0A165XNM2"/>
<keyword evidence="4 5" id="KW-0732">Signal</keyword>